<keyword evidence="2" id="KW-1185">Reference proteome</keyword>
<sequence>MSHRISLGILFLLFSVFTVFGQDTSPSKTRLTSISLHKEYYNFNSMHQATYFLLKGGITFKDNSHLIVELIETQYTEEGRKIYSPGDMNISYTRSIIPSNSKDFLGLNATMKMHLPTGNSDLSGLFGHYTLEPMIQYGWKLMGNHLTFSNQWRAYIPTIQAVENTVAPALFVLNLQ</sequence>
<dbReference type="AlphaFoldDB" id="A0A7X9P1X9"/>
<evidence type="ECO:0000313" key="1">
    <source>
        <dbReference type="EMBL" id="NME67915.1"/>
    </source>
</evidence>
<dbReference type="EMBL" id="JABANE010000016">
    <property type="protein sequence ID" value="NME67915.1"/>
    <property type="molecule type" value="Genomic_DNA"/>
</dbReference>
<evidence type="ECO:0000313" key="2">
    <source>
        <dbReference type="Proteomes" id="UP000576082"/>
    </source>
</evidence>
<comment type="caution">
    <text evidence="1">The sequence shown here is derived from an EMBL/GenBank/DDBJ whole genome shotgun (WGS) entry which is preliminary data.</text>
</comment>
<reference evidence="1 2" key="1">
    <citation type="submission" date="2020-04" db="EMBL/GenBank/DDBJ databases">
        <title>Flammeovirga sp. SR4, a novel species isolated from seawater.</title>
        <authorList>
            <person name="Wang X."/>
        </authorList>
    </citation>
    <scope>NUCLEOTIDE SEQUENCE [LARGE SCALE GENOMIC DNA]</scope>
    <source>
        <strain evidence="1 2">ATCC 23126</strain>
    </source>
</reference>
<name>A0A7X9P1X9_9BACT</name>
<accession>A0A7X9P1X9</accession>
<gene>
    <name evidence="1" type="ORF">HHU12_08090</name>
</gene>
<protein>
    <submittedName>
        <fullName evidence="1">Uncharacterized protein</fullName>
    </submittedName>
</protein>
<proteinExistence type="predicted"/>
<dbReference type="RefSeq" id="WP_169656233.1">
    <property type="nucleotide sequence ID" value="NZ_JABANE010000016.1"/>
</dbReference>
<organism evidence="1 2">
    <name type="scientific">Flammeovirga aprica JL-4</name>
    <dbReference type="NCBI Taxonomy" id="694437"/>
    <lineage>
        <taxon>Bacteria</taxon>
        <taxon>Pseudomonadati</taxon>
        <taxon>Bacteroidota</taxon>
        <taxon>Cytophagia</taxon>
        <taxon>Cytophagales</taxon>
        <taxon>Flammeovirgaceae</taxon>
        <taxon>Flammeovirga</taxon>
    </lineage>
</organism>
<dbReference type="Proteomes" id="UP000576082">
    <property type="component" value="Unassembled WGS sequence"/>
</dbReference>